<keyword evidence="1" id="KW-0812">Transmembrane</keyword>
<reference evidence="2" key="1">
    <citation type="submission" date="2020-08" db="EMBL/GenBank/DDBJ databases">
        <title>Genome public.</title>
        <authorList>
            <person name="Liu C."/>
            <person name="Sun Q."/>
        </authorList>
    </citation>
    <scope>NUCLEOTIDE SEQUENCE</scope>
    <source>
        <strain evidence="2">N12</strain>
    </source>
</reference>
<dbReference type="RefSeq" id="WP_262435687.1">
    <property type="nucleotide sequence ID" value="NZ_JACRTF010000001.1"/>
</dbReference>
<keyword evidence="1" id="KW-0472">Membrane</keyword>
<keyword evidence="1" id="KW-1133">Transmembrane helix</keyword>
<comment type="caution">
    <text evidence="2">The sequence shown here is derived from an EMBL/GenBank/DDBJ whole genome shotgun (WGS) entry which is preliminary data.</text>
</comment>
<evidence type="ECO:0000313" key="2">
    <source>
        <dbReference type="EMBL" id="MBC8594594.1"/>
    </source>
</evidence>
<evidence type="ECO:0000313" key="3">
    <source>
        <dbReference type="Proteomes" id="UP000651085"/>
    </source>
</evidence>
<proteinExistence type="predicted"/>
<dbReference type="AlphaFoldDB" id="A0A926FA16"/>
<keyword evidence="3" id="KW-1185">Reference proteome</keyword>
<name>A0A926FA16_9BACT</name>
<organism evidence="2 3">
    <name type="scientific">Jilunia laotingensis</name>
    <dbReference type="NCBI Taxonomy" id="2763675"/>
    <lineage>
        <taxon>Bacteria</taxon>
        <taxon>Pseudomonadati</taxon>
        <taxon>Bacteroidota</taxon>
        <taxon>Bacteroidia</taxon>
        <taxon>Bacteroidales</taxon>
        <taxon>Bacteroidaceae</taxon>
        <taxon>Jilunia</taxon>
    </lineage>
</organism>
<sequence length="114" mass="12968">MKKVASSIIKYLLIVFFLYYYIGTTAFVHTHYFDKYTVTHSHPYFPGTHHSHSTAEIETIGLLNMLVADTTPLFSVIFALSLISIISQTAISFTTHKELHLSHLRAPPVIEKVF</sequence>
<feature type="transmembrane region" description="Helical" evidence="1">
    <location>
        <begin position="73"/>
        <end position="95"/>
    </location>
</feature>
<protein>
    <submittedName>
        <fullName evidence="2">Uncharacterized protein</fullName>
    </submittedName>
</protein>
<feature type="transmembrane region" description="Helical" evidence="1">
    <location>
        <begin position="12"/>
        <end position="33"/>
    </location>
</feature>
<accession>A0A926FA16</accession>
<gene>
    <name evidence="2" type="ORF">H8744_15390</name>
</gene>
<dbReference type="EMBL" id="JACRTF010000001">
    <property type="protein sequence ID" value="MBC8594594.1"/>
    <property type="molecule type" value="Genomic_DNA"/>
</dbReference>
<dbReference type="Proteomes" id="UP000651085">
    <property type="component" value="Unassembled WGS sequence"/>
</dbReference>
<evidence type="ECO:0000256" key="1">
    <source>
        <dbReference type="SAM" id="Phobius"/>
    </source>
</evidence>